<dbReference type="PANTHER" id="PTHR31157">
    <property type="entry name" value="SCP DOMAIN-CONTAINING PROTEIN"/>
    <property type="match status" value="1"/>
</dbReference>
<dbReference type="AlphaFoldDB" id="A0A4V1IWI0"/>
<feature type="compositionally biased region" description="Low complexity" evidence="1">
    <location>
        <begin position="255"/>
        <end position="275"/>
    </location>
</feature>
<evidence type="ECO:0000256" key="1">
    <source>
        <dbReference type="SAM" id="MobiDB-lite"/>
    </source>
</evidence>
<feature type="compositionally biased region" description="Basic and acidic residues" evidence="1">
    <location>
        <begin position="214"/>
        <end position="227"/>
    </location>
</feature>
<feature type="compositionally biased region" description="Polar residues" evidence="1">
    <location>
        <begin position="356"/>
        <end position="367"/>
    </location>
</feature>
<dbReference type="InterPro" id="IPR035940">
    <property type="entry name" value="CAP_sf"/>
</dbReference>
<feature type="compositionally biased region" description="Polar residues" evidence="1">
    <location>
        <begin position="150"/>
        <end position="161"/>
    </location>
</feature>
<feature type="region of interest" description="Disordered" evidence="1">
    <location>
        <begin position="1"/>
        <end position="76"/>
    </location>
</feature>
<dbReference type="InterPro" id="IPR014044">
    <property type="entry name" value="CAP_dom"/>
</dbReference>
<evidence type="ECO:0000259" key="2">
    <source>
        <dbReference type="Pfam" id="PF00188"/>
    </source>
</evidence>
<accession>A0A4V1IWI0</accession>
<dbReference type="CDD" id="cd05379">
    <property type="entry name" value="CAP_bacterial"/>
    <property type="match status" value="1"/>
</dbReference>
<feature type="compositionally biased region" description="Polar residues" evidence="1">
    <location>
        <begin position="375"/>
        <end position="384"/>
    </location>
</feature>
<feature type="region of interest" description="Disordered" evidence="1">
    <location>
        <begin position="115"/>
        <end position="411"/>
    </location>
</feature>
<sequence>MACLINKERQKAGKSPLGIDSSLVKSSQIHSQAQADAGTTSHQVSGEADFSERIKEQSGGKNWGGMSENVAGGQTDEADVMNSWMQSPGHRGNILGDFTHFGAGMAVGGGTKYWTQNFASDGQGGDFPLCPEDAGGSDQDTKETPGKKPNGSTGKRPSSGSKPAPSPDHGQAPDNAYTPAPSSGGKRPSGYRRPSSSQYPTSGGKPGGDDDYFDRDTLKVGHGDKITIYKKPSSGTKKSSKPSASTGEAPDSFEMPMMPSKPSSGSGGADSPSAKYAPSTPAPYGSAPFDTNMGVGSMPSSADHYQGGNGMMQPMSPFDQAGFSSPFGGAKSPGGDDGSALAGSAAPFGSDGFPSAGSSRPSDSDGSFGSPYASMGQTSPSMRSGGSLGGQMLSDFAGNGHAPSGDGMEYF</sequence>
<evidence type="ECO:0000313" key="4">
    <source>
        <dbReference type="Proteomes" id="UP000271241"/>
    </source>
</evidence>
<proteinExistence type="predicted"/>
<evidence type="ECO:0000313" key="3">
    <source>
        <dbReference type="EMBL" id="RKP07629.1"/>
    </source>
</evidence>
<dbReference type="Proteomes" id="UP000271241">
    <property type="component" value="Unassembled WGS sequence"/>
</dbReference>
<dbReference type="EMBL" id="KZ992692">
    <property type="protein sequence ID" value="RKP07629.1"/>
    <property type="molecule type" value="Genomic_DNA"/>
</dbReference>
<feature type="compositionally biased region" description="Basic and acidic residues" evidence="1">
    <location>
        <begin position="1"/>
        <end position="11"/>
    </location>
</feature>
<feature type="compositionally biased region" description="Polar residues" evidence="1">
    <location>
        <begin position="23"/>
        <end position="44"/>
    </location>
</feature>
<gene>
    <name evidence="3" type="ORF">THASP1DRAFT_30554</name>
</gene>
<protein>
    <recommendedName>
        <fullName evidence="2">SCP domain-containing protein</fullName>
    </recommendedName>
</protein>
<name>A0A4V1IWI0_9FUNG</name>
<dbReference type="SUPFAM" id="SSF55797">
    <property type="entry name" value="PR-1-like"/>
    <property type="match status" value="1"/>
</dbReference>
<organism evidence="3 4">
    <name type="scientific">Thamnocephalis sphaerospora</name>
    <dbReference type="NCBI Taxonomy" id="78915"/>
    <lineage>
        <taxon>Eukaryota</taxon>
        <taxon>Fungi</taxon>
        <taxon>Fungi incertae sedis</taxon>
        <taxon>Zoopagomycota</taxon>
        <taxon>Zoopagomycotina</taxon>
        <taxon>Zoopagomycetes</taxon>
        <taxon>Zoopagales</taxon>
        <taxon>Sigmoideomycetaceae</taxon>
        <taxon>Thamnocephalis</taxon>
    </lineage>
</organism>
<dbReference type="Gene3D" id="3.40.33.10">
    <property type="entry name" value="CAP"/>
    <property type="match status" value="1"/>
</dbReference>
<dbReference type="Pfam" id="PF00188">
    <property type="entry name" value="CAP"/>
    <property type="match status" value="1"/>
</dbReference>
<feature type="domain" description="SCP" evidence="2">
    <location>
        <begin position="4"/>
        <end position="118"/>
    </location>
</feature>
<keyword evidence="4" id="KW-1185">Reference proteome</keyword>
<reference evidence="4" key="1">
    <citation type="journal article" date="2018" name="Nat. Microbiol.">
        <title>Leveraging single-cell genomics to expand the fungal tree of life.</title>
        <authorList>
            <person name="Ahrendt S.R."/>
            <person name="Quandt C.A."/>
            <person name="Ciobanu D."/>
            <person name="Clum A."/>
            <person name="Salamov A."/>
            <person name="Andreopoulos B."/>
            <person name="Cheng J.F."/>
            <person name="Woyke T."/>
            <person name="Pelin A."/>
            <person name="Henrissat B."/>
            <person name="Reynolds N.K."/>
            <person name="Benny G.L."/>
            <person name="Smith M.E."/>
            <person name="James T.Y."/>
            <person name="Grigoriev I.V."/>
        </authorList>
    </citation>
    <scope>NUCLEOTIDE SEQUENCE [LARGE SCALE GENOMIC DNA]</scope>
    <source>
        <strain evidence="4">RSA 1356</strain>
    </source>
</reference>
<dbReference type="PANTHER" id="PTHR31157:SF1">
    <property type="entry name" value="SCP DOMAIN-CONTAINING PROTEIN"/>
    <property type="match status" value="1"/>
</dbReference>
<dbReference type="OrthoDB" id="568194at2759"/>
<feature type="compositionally biased region" description="Low complexity" evidence="1">
    <location>
        <begin position="230"/>
        <end position="247"/>
    </location>
</feature>